<dbReference type="KEGG" id="epa:114574878"/>
<name>A0A913YGY6_EXADI</name>
<organism evidence="1 2">
    <name type="scientific">Exaiptasia diaphana</name>
    <name type="common">Tropical sea anemone</name>
    <name type="synonym">Aiptasia pulchella</name>
    <dbReference type="NCBI Taxonomy" id="2652724"/>
    <lineage>
        <taxon>Eukaryota</taxon>
        <taxon>Metazoa</taxon>
        <taxon>Cnidaria</taxon>
        <taxon>Anthozoa</taxon>
        <taxon>Hexacorallia</taxon>
        <taxon>Actiniaria</taxon>
        <taxon>Aiptasiidae</taxon>
        <taxon>Exaiptasia</taxon>
    </lineage>
</organism>
<sequence>MQLASIRVPMTQGAEFMGELASVILKMFKDNKVSDAKKCIKYCELYATLTSIRDMILTQFISMSSNVKNVQNDVNGLIGYRQNFRDGTKALFEKLYTVDYFSNIMPYFDPDDSTVTDTYSTVMLNLGKYDRSLSGQYCLQYEGNKDFEWQRKEGWFELTDERPYTTVRSSTNNLNCFWKLIPHGKSTYSIVNKYKCDKKYDYCDAMLSWDSDDNKAYVGLDYKDPVLWEIAGNDWRYIRNKWHCPSHKFCDKDLRVLYRRETRVFRGSKGLLVGQLALPDGKYYWKLRKRT</sequence>
<reference evidence="1" key="1">
    <citation type="submission" date="2022-11" db="UniProtKB">
        <authorList>
            <consortium name="EnsemblMetazoa"/>
        </authorList>
    </citation>
    <scope>IDENTIFICATION</scope>
</reference>
<protein>
    <submittedName>
        <fullName evidence="1">Uncharacterized protein</fullName>
    </submittedName>
</protein>
<dbReference type="GeneID" id="114574878"/>
<dbReference type="Proteomes" id="UP000887567">
    <property type="component" value="Unplaced"/>
</dbReference>
<evidence type="ECO:0000313" key="1">
    <source>
        <dbReference type="EnsemblMetazoa" id="XP_028514334.1"/>
    </source>
</evidence>
<dbReference type="AlphaFoldDB" id="A0A913YGY6"/>
<accession>A0A913YGY6</accession>
<dbReference type="EnsemblMetazoa" id="XM_028658533.1">
    <property type="protein sequence ID" value="XP_028514334.1"/>
    <property type="gene ID" value="LOC114574878"/>
</dbReference>
<dbReference type="OrthoDB" id="5973293at2759"/>
<dbReference type="RefSeq" id="XP_028514334.1">
    <property type="nucleotide sequence ID" value="XM_028658533.1"/>
</dbReference>
<keyword evidence="2" id="KW-1185">Reference proteome</keyword>
<proteinExistence type="predicted"/>
<evidence type="ECO:0000313" key="2">
    <source>
        <dbReference type="Proteomes" id="UP000887567"/>
    </source>
</evidence>